<keyword evidence="4" id="KW-0456">Lyase</keyword>
<organism evidence="7 8">
    <name type="scientific">Nocardioides islandensis</name>
    <dbReference type="NCBI Taxonomy" id="433663"/>
    <lineage>
        <taxon>Bacteria</taxon>
        <taxon>Bacillati</taxon>
        <taxon>Actinomycetota</taxon>
        <taxon>Actinomycetes</taxon>
        <taxon>Propionibacteriales</taxon>
        <taxon>Nocardioidaceae</taxon>
        <taxon>Nocardioides</taxon>
    </lineage>
</organism>
<dbReference type="InterPro" id="IPR015424">
    <property type="entry name" value="PyrdxlP-dep_Trfase"/>
</dbReference>
<reference evidence="7" key="1">
    <citation type="submission" date="2020-11" db="EMBL/GenBank/DDBJ databases">
        <title>Nocardioides sp. nov., isolated from Soil of Cynanchum wilfordii Hemsley rhizosphere.</title>
        <authorList>
            <person name="Lee J.-S."/>
            <person name="Suh M.K."/>
            <person name="Kim J.-S."/>
        </authorList>
    </citation>
    <scope>NUCLEOTIDE SEQUENCE</scope>
    <source>
        <strain evidence="7">KCTC 19275</strain>
    </source>
</reference>
<dbReference type="InterPro" id="IPR051798">
    <property type="entry name" value="Class-II_PLP-Dep_Aminotrans"/>
</dbReference>
<evidence type="ECO:0000259" key="6">
    <source>
        <dbReference type="Pfam" id="PF00155"/>
    </source>
</evidence>
<proteinExistence type="inferred from homology"/>
<dbReference type="GO" id="GO:0047804">
    <property type="term" value="F:cysteine-S-conjugate beta-lyase activity"/>
    <property type="evidence" value="ECO:0007669"/>
    <property type="project" value="UniProtKB-EC"/>
</dbReference>
<dbReference type="GO" id="GO:0008483">
    <property type="term" value="F:transaminase activity"/>
    <property type="evidence" value="ECO:0007669"/>
    <property type="project" value="UniProtKB-KW"/>
</dbReference>
<sequence>MSLIRDLSDDEARAALPQKWGSVAPGVIPAYVAEMDFAPAPVVRDVLVDAVRRGVTGYPPNDDLGLGAAFSAFAGRHWGWSPPEKATVVTGDVIGGIHLALDVLCPPGPVVVPLPCYPPFREVVAVAGRELVPVLTDPDAATAGLDLEGLEGAFAGGARTLVLCSPHNPLGRVWTRPELESVRDLTARYGVRVVVDEIHAPLVLPGATFTPYLSVDPTAVLVTSPSKAFNTPGLHAALVVVLDPAEQERLRTVPLPMNNLYSPLGMLAAVAAYTDGDPWVADLVDRLDQQRTLLGKLLAERLPQARMRPLEATYLPWIDLRAYGVDDLAGPALALGLRLAPGQSFQPGLPGHARLNLATSPERLTTIVDRLAASIQAPTP</sequence>
<evidence type="ECO:0000313" key="8">
    <source>
        <dbReference type="Proteomes" id="UP000640489"/>
    </source>
</evidence>
<keyword evidence="8" id="KW-1185">Reference proteome</keyword>
<dbReference type="GO" id="GO:0030170">
    <property type="term" value="F:pyridoxal phosphate binding"/>
    <property type="evidence" value="ECO:0007669"/>
    <property type="project" value="InterPro"/>
</dbReference>
<evidence type="ECO:0000256" key="3">
    <source>
        <dbReference type="ARBA" id="ARBA00022898"/>
    </source>
</evidence>
<keyword evidence="3" id="KW-0663">Pyridoxal phosphate</keyword>
<dbReference type="InterPro" id="IPR015421">
    <property type="entry name" value="PyrdxlP-dep_Trfase_major"/>
</dbReference>
<dbReference type="Gene3D" id="3.40.640.10">
    <property type="entry name" value="Type I PLP-dependent aspartate aminotransferase-like (Major domain)"/>
    <property type="match status" value="1"/>
</dbReference>
<evidence type="ECO:0000256" key="2">
    <source>
        <dbReference type="ARBA" id="ARBA00012224"/>
    </source>
</evidence>
<dbReference type="InterPro" id="IPR004839">
    <property type="entry name" value="Aminotransferase_I/II_large"/>
</dbReference>
<dbReference type="InterPro" id="IPR015422">
    <property type="entry name" value="PyrdxlP-dep_Trfase_small"/>
</dbReference>
<dbReference type="EMBL" id="JADKPN010000001">
    <property type="protein sequence ID" value="MBF4761892.1"/>
    <property type="molecule type" value="Genomic_DNA"/>
</dbReference>
<dbReference type="PANTHER" id="PTHR43525:SF2">
    <property type="entry name" value="CYSTATHIONINE BETA-LYASE-RELATED"/>
    <property type="match status" value="1"/>
</dbReference>
<comment type="caution">
    <text evidence="7">The sequence shown here is derived from an EMBL/GenBank/DDBJ whole genome shotgun (WGS) entry which is preliminary data.</text>
</comment>
<dbReference type="CDD" id="cd00609">
    <property type="entry name" value="AAT_like"/>
    <property type="match status" value="1"/>
</dbReference>
<evidence type="ECO:0000256" key="5">
    <source>
        <dbReference type="ARBA" id="ARBA00037974"/>
    </source>
</evidence>
<dbReference type="SUPFAM" id="SSF53383">
    <property type="entry name" value="PLP-dependent transferases"/>
    <property type="match status" value="1"/>
</dbReference>
<protein>
    <recommendedName>
        <fullName evidence="2">cysteine-S-conjugate beta-lyase</fullName>
        <ecNumber evidence="2">4.4.1.13</ecNumber>
    </recommendedName>
</protein>
<comment type="cofactor">
    <cofactor evidence="1">
        <name>pyridoxal 5'-phosphate</name>
        <dbReference type="ChEBI" id="CHEBI:597326"/>
    </cofactor>
</comment>
<dbReference type="AlphaFoldDB" id="A0A930YCP5"/>
<evidence type="ECO:0000313" key="7">
    <source>
        <dbReference type="EMBL" id="MBF4761892.1"/>
    </source>
</evidence>
<dbReference type="EC" id="4.4.1.13" evidence="2"/>
<gene>
    <name evidence="7" type="ORF">ISU07_02025</name>
</gene>
<dbReference type="PANTHER" id="PTHR43525">
    <property type="entry name" value="PROTEIN MALY"/>
    <property type="match status" value="1"/>
</dbReference>
<name>A0A930YCP5_9ACTN</name>
<dbReference type="Pfam" id="PF00155">
    <property type="entry name" value="Aminotran_1_2"/>
    <property type="match status" value="1"/>
</dbReference>
<keyword evidence="7" id="KW-0808">Transferase</keyword>
<evidence type="ECO:0000256" key="1">
    <source>
        <dbReference type="ARBA" id="ARBA00001933"/>
    </source>
</evidence>
<feature type="domain" description="Aminotransferase class I/classII large" evidence="6">
    <location>
        <begin position="35"/>
        <end position="371"/>
    </location>
</feature>
<dbReference type="Proteomes" id="UP000640489">
    <property type="component" value="Unassembled WGS sequence"/>
</dbReference>
<comment type="similarity">
    <text evidence="5">Belongs to the class-II pyridoxal-phosphate-dependent aminotransferase family. MalY/PatB cystathionine beta-lyase subfamily.</text>
</comment>
<dbReference type="Gene3D" id="3.90.1150.10">
    <property type="entry name" value="Aspartate Aminotransferase, domain 1"/>
    <property type="match status" value="1"/>
</dbReference>
<keyword evidence="7" id="KW-0032">Aminotransferase</keyword>
<evidence type="ECO:0000256" key="4">
    <source>
        <dbReference type="ARBA" id="ARBA00023239"/>
    </source>
</evidence>
<accession>A0A930YCP5</accession>
<dbReference type="RefSeq" id="WP_194705073.1">
    <property type="nucleotide sequence ID" value="NZ_JADKPN010000001.1"/>
</dbReference>